<feature type="compositionally biased region" description="Polar residues" evidence="2">
    <location>
        <begin position="463"/>
        <end position="482"/>
    </location>
</feature>
<feature type="coiled-coil region" evidence="1">
    <location>
        <begin position="335"/>
        <end position="362"/>
    </location>
</feature>
<feature type="domain" description="CID" evidence="5">
    <location>
        <begin position="157"/>
        <end position="299"/>
    </location>
</feature>
<feature type="region of interest" description="Disordered" evidence="2">
    <location>
        <begin position="407"/>
        <end position="482"/>
    </location>
</feature>
<proteinExistence type="predicted"/>
<dbReference type="Pfam" id="PF25127">
    <property type="entry name" value="DUF7819"/>
    <property type="match status" value="1"/>
</dbReference>
<keyword evidence="7" id="KW-1185">Reference proteome</keyword>
<feature type="compositionally biased region" description="Basic residues" evidence="2">
    <location>
        <begin position="625"/>
        <end position="634"/>
    </location>
</feature>
<keyword evidence="1" id="KW-0175">Coiled coil</keyword>
<dbReference type="InterPro" id="IPR000061">
    <property type="entry name" value="Surp"/>
</dbReference>
<feature type="compositionally biased region" description="Basic and acidic residues" evidence="2">
    <location>
        <begin position="643"/>
        <end position="659"/>
    </location>
</feature>
<evidence type="ECO:0000256" key="1">
    <source>
        <dbReference type="SAM" id="Coils"/>
    </source>
</evidence>
<dbReference type="PANTHER" id="PTHR12323:SF0">
    <property type="entry name" value="CALCIUM HOMEOSTASIS ENDOPLASMIC RETICULUM PROTEIN"/>
    <property type="match status" value="1"/>
</dbReference>
<dbReference type="InterPro" id="IPR056721">
    <property type="entry name" value="DUF7819"/>
</dbReference>
<dbReference type="SUPFAM" id="SSF48464">
    <property type="entry name" value="ENTH/VHS domain"/>
    <property type="match status" value="1"/>
</dbReference>
<reference evidence="6" key="1">
    <citation type="submission" date="2022-01" db="EMBL/GenBank/DDBJ databases">
        <authorList>
            <person name="King R."/>
        </authorList>
    </citation>
    <scope>NUCLEOTIDE SEQUENCE</scope>
</reference>
<feature type="compositionally biased region" description="Low complexity" evidence="2">
    <location>
        <begin position="433"/>
        <end position="444"/>
    </location>
</feature>
<feature type="domain" description="G-patch" evidence="4">
    <location>
        <begin position="686"/>
        <end position="736"/>
    </location>
</feature>
<dbReference type="Pfam" id="PF04818">
    <property type="entry name" value="CID"/>
    <property type="match status" value="1"/>
</dbReference>
<evidence type="ECO:0000259" key="5">
    <source>
        <dbReference type="PROSITE" id="PS51391"/>
    </source>
</evidence>
<protein>
    <recommendedName>
        <fullName evidence="8">Calcium homeostasis endoplasmic reticulum protein</fullName>
    </recommendedName>
</protein>
<evidence type="ECO:0000313" key="6">
    <source>
        <dbReference type="EMBL" id="CAG9803969.1"/>
    </source>
</evidence>
<evidence type="ECO:0000256" key="2">
    <source>
        <dbReference type="SAM" id="MobiDB-lite"/>
    </source>
</evidence>
<evidence type="ECO:0000313" key="7">
    <source>
        <dbReference type="Proteomes" id="UP001153620"/>
    </source>
</evidence>
<feature type="region of interest" description="Disordered" evidence="2">
    <location>
        <begin position="576"/>
        <end position="674"/>
    </location>
</feature>
<dbReference type="InterPro" id="IPR006569">
    <property type="entry name" value="CID_dom"/>
</dbReference>
<dbReference type="GO" id="GO:0006396">
    <property type="term" value="P:RNA processing"/>
    <property type="evidence" value="ECO:0007669"/>
    <property type="project" value="InterPro"/>
</dbReference>
<organism evidence="6 7">
    <name type="scientific">Chironomus riparius</name>
    <dbReference type="NCBI Taxonomy" id="315576"/>
    <lineage>
        <taxon>Eukaryota</taxon>
        <taxon>Metazoa</taxon>
        <taxon>Ecdysozoa</taxon>
        <taxon>Arthropoda</taxon>
        <taxon>Hexapoda</taxon>
        <taxon>Insecta</taxon>
        <taxon>Pterygota</taxon>
        <taxon>Neoptera</taxon>
        <taxon>Endopterygota</taxon>
        <taxon>Diptera</taxon>
        <taxon>Nematocera</taxon>
        <taxon>Chironomoidea</taxon>
        <taxon>Chironomidae</taxon>
        <taxon>Chironominae</taxon>
        <taxon>Chironomus</taxon>
    </lineage>
</organism>
<sequence>MSVPVRPSDQQLANIIDKLAEFVGRNGPEFENMTKIKQQNNSKFSFLQQGKEFNDYYQYRVIDERRKVIVMQQQPQNNSMQNIWSSNGGDRPHQVNINTTAQIEAIKTKQLKLKEQIVESEKNLNAQHQVLLQQQKTDIEEALAKAQFEYIKRCALENEISLTELDEILQPIIQACTKDSIANGKSSILQQATNNSAKRQIISQYILKKAMSPNAPFNQKLHLIYLINDLLHHCVKKNVDDLKNNLESVVIPMFCQATMCANDEQKDKLNKLLNLWASKANFFDSCALSKLATPSSSLQEYQNSLLSQYSTVIAPLNLAMKKKFDDYRNQHKAFVEHATNQLTLLEAQKQTLEQQNIQQQSAFFLNELTSNTPHQQVIPSILSNVNLLMNQNHEVNMMQNMYTNQNFSNPQQQPSAAVQNSQHMQNSFGQESQNNQQHFQQNFNLPPPSFSIPDFSRPPPGFNNDSNTPNSFPNSETTNEEVNLTPTMPYFDLPSGLIVPLIRLEDFSYHSIDPEKIQLPPPSMPTEKLLSAIEAFYAPPSHDRPRNEGWEKLGLYEYFKIKNAVRKQKEEAIMRFEREKSKSPTPIPDILIRPMKKSRKRVYRSQSPDNGPKSRSSSPETKIAVKTRKQRSKSPSRSPPFRFNRDSRNNRDSKADRMINRKRSISPPILPSFSVASNKSSECIDEGNKGHLMLKKMGWESGGLGLIGNQGITQPISGGEVRDRSDLYKGIGMNMNDPYENFRKNRSNSFITRMKSRSETEKN</sequence>
<dbReference type="SMART" id="SM00443">
    <property type="entry name" value="G_patch"/>
    <property type="match status" value="1"/>
</dbReference>
<dbReference type="PROSITE" id="PS50174">
    <property type="entry name" value="G_PATCH"/>
    <property type="match status" value="1"/>
</dbReference>
<reference evidence="6" key="2">
    <citation type="submission" date="2022-10" db="EMBL/GenBank/DDBJ databases">
        <authorList>
            <consortium name="ENA_rothamsted_submissions"/>
            <consortium name="culmorum"/>
            <person name="King R."/>
        </authorList>
    </citation>
    <scope>NUCLEOTIDE SEQUENCE</scope>
</reference>
<dbReference type="GO" id="GO:0048471">
    <property type="term" value="C:perinuclear region of cytoplasm"/>
    <property type="evidence" value="ECO:0007669"/>
    <property type="project" value="TreeGrafter"/>
</dbReference>
<dbReference type="SUPFAM" id="SSF109905">
    <property type="entry name" value="Surp module (SWAP domain)"/>
    <property type="match status" value="1"/>
</dbReference>
<dbReference type="SMART" id="SM00648">
    <property type="entry name" value="SWAP"/>
    <property type="match status" value="1"/>
</dbReference>
<dbReference type="GO" id="GO:0006874">
    <property type="term" value="P:intracellular calcium ion homeostasis"/>
    <property type="evidence" value="ECO:0007669"/>
    <property type="project" value="TreeGrafter"/>
</dbReference>
<dbReference type="PROSITE" id="PS51391">
    <property type="entry name" value="CID"/>
    <property type="match status" value="1"/>
</dbReference>
<evidence type="ECO:0000259" key="4">
    <source>
        <dbReference type="PROSITE" id="PS50174"/>
    </source>
</evidence>
<dbReference type="Gene3D" id="1.10.10.790">
    <property type="entry name" value="Surp module"/>
    <property type="match status" value="1"/>
</dbReference>
<evidence type="ECO:0000259" key="3">
    <source>
        <dbReference type="PROSITE" id="PS50128"/>
    </source>
</evidence>
<dbReference type="OrthoDB" id="21470at2759"/>
<dbReference type="GO" id="GO:0003723">
    <property type="term" value="F:RNA binding"/>
    <property type="evidence" value="ECO:0007669"/>
    <property type="project" value="InterPro"/>
</dbReference>
<dbReference type="InterPro" id="IPR008942">
    <property type="entry name" value="ENTH_VHS"/>
</dbReference>
<dbReference type="Gene3D" id="1.25.40.90">
    <property type="match status" value="1"/>
</dbReference>
<dbReference type="PANTHER" id="PTHR12323">
    <property type="entry name" value="SR-RELATED CTD ASSOCIATED FACTOR 6"/>
    <property type="match status" value="1"/>
</dbReference>
<accession>A0A9N9RUX4</accession>
<feature type="compositionally biased region" description="Basic residues" evidence="2">
    <location>
        <begin position="594"/>
        <end position="603"/>
    </location>
</feature>
<name>A0A9N9RUX4_9DIPT</name>
<feature type="compositionally biased region" description="Pro residues" evidence="2">
    <location>
        <begin position="445"/>
        <end position="461"/>
    </location>
</feature>
<dbReference type="PROSITE" id="PS50128">
    <property type="entry name" value="SURP"/>
    <property type="match status" value="1"/>
</dbReference>
<evidence type="ECO:0008006" key="8">
    <source>
        <dbReference type="Google" id="ProtNLM"/>
    </source>
</evidence>
<gene>
    <name evidence="6" type="ORF">CHIRRI_LOCUS6864</name>
</gene>
<dbReference type="EMBL" id="OU895878">
    <property type="protein sequence ID" value="CAG9803969.1"/>
    <property type="molecule type" value="Genomic_DNA"/>
</dbReference>
<dbReference type="Proteomes" id="UP001153620">
    <property type="component" value="Chromosome 2"/>
</dbReference>
<dbReference type="InterPro" id="IPR035967">
    <property type="entry name" value="SWAP/Surp_sf"/>
</dbReference>
<feature type="compositionally biased region" description="Polar residues" evidence="2">
    <location>
        <begin position="604"/>
        <end position="620"/>
    </location>
</feature>
<dbReference type="Pfam" id="PF01585">
    <property type="entry name" value="G-patch"/>
    <property type="match status" value="1"/>
</dbReference>
<feature type="domain" description="SURP motif" evidence="3">
    <location>
        <begin position="15"/>
        <end position="57"/>
    </location>
</feature>
<feature type="compositionally biased region" description="Polar residues" evidence="2">
    <location>
        <begin position="416"/>
        <end position="432"/>
    </location>
</feature>
<dbReference type="InterPro" id="IPR000467">
    <property type="entry name" value="G_patch_dom"/>
</dbReference>
<dbReference type="AlphaFoldDB" id="A0A9N9RUX4"/>
<feature type="coiled-coil region" evidence="1">
    <location>
        <begin position="103"/>
        <end position="145"/>
    </location>
</feature>
<dbReference type="Pfam" id="PF01805">
    <property type="entry name" value="Surp"/>
    <property type="match status" value="1"/>
</dbReference>